<accession>A0A1S7LMK9</accession>
<dbReference type="SUPFAM" id="SSF110997">
    <property type="entry name" value="Sporulation related repeat"/>
    <property type="match status" value="1"/>
</dbReference>
<dbReference type="PROSITE" id="PS51724">
    <property type="entry name" value="SPOR"/>
    <property type="match status" value="1"/>
</dbReference>
<keyword evidence="2" id="KW-0472">Membrane</keyword>
<dbReference type="InterPro" id="IPR007730">
    <property type="entry name" value="SPOR-like_dom"/>
</dbReference>
<reference evidence="4" key="1">
    <citation type="submission" date="2015-04" db="EMBL/GenBank/DDBJ databases">
        <authorList>
            <person name="Syromyatnikov M.Y."/>
            <person name="Popov V.N."/>
        </authorList>
    </citation>
    <scope>NUCLEOTIDE SEQUENCE</scope>
    <source>
        <strain evidence="4">MO-1</strain>
    </source>
</reference>
<gene>
    <name evidence="4" type="ORF">MAGMO_3749</name>
</gene>
<protein>
    <recommendedName>
        <fullName evidence="3">SPOR domain-containing protein</fullName>
    </recommendedName>
</protein>
<dbReference type="Gene3D" id="3.30.70.1070">
    <property type="entry name" value="Sporulation related repeat"/>
    <property type="match status" value="1"/>
</dbReference>
<feature type="region of interest" description="Disordered" evidence="1">
    <location>
        <begin position="122"/>
        <end position="240"/>
    </location>
</feature>
<dbReference type="AlphaFoldDB" id="A0A1S7LMK9"/>
<evidence type="ECO:0000256" key="2">
    <source>
        <dbReference type="SAM" id="Phobius"/>
    </source>
</evidence>
<keyword evidence="2" id="KW-1133">Transmembrane helix</keyword>
<feature type="domain" description="SPOR" evidence="3">
    <location>
        <begin position="285"/>
        <end position="369"/>
    </location>
</feature>
<feature type="compositionally biased region" description="Polar residues" evidence="1">
    <location>
        <begin position="202"/>
        <end position="220"/>
    </location>
</feature>
<dbReference type="InterPro" id="IPR036680">
    <property type="entry name" value="SPOR-like_sf"/>
</dbReference>
<organism evidence="4">
    <name type="scientific">Magnetococcus massalia (strain MO-1)</name>
    <dbReference type="NCBI Taxonomy" id="451514"/>
    <lineage>
        <taxon>Bacteria</taxon>
        <taxon>Pseudomonadati</taxon>
        <taxon>Pseudomonadota</taxon>
        <taxon>Magnetococcia</taxon>
        <taxon>Magnetococcales</taxon>
        <taxon>Magnetococcaceae</taxon>
        <taxon>Magnetococcus</taxon>
    </lineage>
</organism>
<keyword evidence="2" id="KW-0812">Transmembrane</keyword>
<feature type="region of interest" description="Disordered" evidence="1">
    <location>
        <begin position="270"/>
        <end position="289"/>
    </location>
</feature>
<name>A0A1S7LMK9_MAGMO</name>
<evidence type="ECO:0000259" key="3">
    <source>
        <dbReference type="PROSITE" id="PS51724"/>
    </source>
</evidence>
<evidence type="ECO:0000256" key="1">
    <source>
        <dbReference type="SAM" id="MobiDB-lite"/>
    </source>
</evidence>
<feature type="compositionally biased region" description="Polar residues" evidence="1">
    <location>
        <begin position="229"/>
        <end position="240"/>
    </location>
</feature>
<sequence length="371" mass="39900">MKGTISREQQFLVNFGGALMIVIVGVVVYQMFSGGGGADFVKDMTPQDPVVQVTRPSGEGLMVKENAASERKSWLDAPKPARIFAKQEPKDAAAKGLATEPMDKVRSIKPPQDLNATWNKSNAAGQAKPVPGFAPKPATLPRDTQSMTLMAGGQTPPGRAPQPAMVPKAATPKVAAAPTQPAASKPAALSVAPRKRAPQPIQPFQLSRTHTPQAAAQRNGSAPVRYVPRSNSAPPQQLQPRTQNRFNIPVQARPTQAPLTNTMAKVAPKRQPNSFTIPPRQAPEASKPRGYSVQVISFVDNMRANAMRQRLSALPFNGRGLPAYTVSASIKGKTYHRVRLGPFPDRATAERARNYVLQRTGQNGQVINPGR</sequence>
<dbReference type="Pfam" id="PF05036">
    <property type="entry name" value="SPOR"/>
    <property type="match status" value="1"/>
</dbReference>
<proteinExistence type="predicted"/>
<evidence type="ECO:0000313" key="4">
    <source>
        <dbReference type="EMBL" id="CRH07878.1"/>
    </source>
</evidence>
<feature type="compositionally biased region" description="Low complexity" evidence="1">
    <location>
        <begin position="163"/>
        <end position="188"/>
    </location>
</feature>
<dbReference type="EMBL" id="LO017727">
    <property type="protein sequence ID" value="CRH07878.1"/>
    <property type="molecule type" value="Genomic_DNA"/>
</dbReference>
<feature type="transmembrane region" description="Helical" evidence="2">
    <location>
        <begin position="12"/>
        <end position="32"/>
    </location>
</feature>
<dbReference type="GO" id="GO:0042834">
    <property type="term" value="F:peptidoglycan binding"/>
    <property type="evidence" value="ECO:0007669"/>
    <property type="project" value="InterPro"/>
</dbReference>